<protein>
    <submittedName>
        <fullName evidence="1">Uncharacterized protein</fullName>
    </submittedName>
</protein>
<gene>
    <name evidence="1" type="ORF">F5148DRAFT_974999</name>
</gene>
<dbReference type="Proteomes" id="UP001207468">
    <property type="component" value="Unassembled WGS sequence"/>
</dbReference>
<keyword evidence="2" id="KW-1185">Reference proteome</keyword>
<comment type="caution">
    <text evidence="1">The sequence shown here is derived from an EMBL/GenBank/DDBJ whole genome shotgun (WGS) entry which is preliminary data.</text>
</comment>
<evidence type="ECO:0000313" key="1">
    <source>
        <dbReference type="EMBL" id="KAI9511558.1"/>
    </source>
</evidence>
<sequence>MKGARKRNLIYADPLPITFSPIENRFAVTVLGIFGISPFRVLNPRCEGTFDPATRSVWITNRRDSVILWKCGFFGKGNLSRSEPSWLARQSRIGTATGRLTSEEVTAKRRAERKQFKLDRARAIAAAAAEAEAAFAEGRIIPAEETRPSIPSAATWKPSEFTRNIAVPSSERCQEAGDLGAELSDDMEHLQLTLAEAFFLAWALDCLTIYHPKRPEPMTLDEIWTAFQTAHLPLHLGSSLSQTHVLRPDNPFLINYVFLHHYRSLGWVVKSGVKFCVDYLLYKRGPVFHHAEFAMVLIPVYEDPDDAESSPFTISNVEPFTWQWLSTINRVNSQVQKTLVLCYVTIPALSRLSVAELSSPSCFERYVIREIIIRRFVPARMRD</sequence>
<name>A0ACC0UIU9_9AGAM</name>
<reference evidence="1" key="1">
    <citation type="submission" date="2021-03" db="EMBL/GenBank/DDBJ databases">
        <title>Evolutionary priming and transition to the ectomycorrhizal habit in an iconic lineage of mushroom-forming fungi: is preadaptation a requirement?</title>
        <authorList>
            <consortium name="DOE Joint Genome Institute"/>
            <person name="Looney B.P."/>
            <person name="Miyauchi S."/>
            <person name="Morin E."/>
            <person name="Drula E."/>
            <person name="Courty P.E."/>
            <person name="Chicoki N."/>
            <person name="Fauchery L."/>
            <person name="Kohler A."/>
            <person name="Kuo A."/>
            <person name="LaButti K."/>
            <person name="Pangilinan J."/>
            <person name="Lipzen A."/>
            <person name="Riley R."/>
            <person name="Andreopoulos W."/>
            <person name="He G."/>
            <person name="Johnson J."/>
            <person name="Barry K.W."/>
            <person name="Grigoriev I.V."/>
            <person name="Nagy L."/>
            <person name="Hibbett D."/>
            <person name="Henrissat B."/>
            <person name="Matheny P.B."/>
            <person name="Labbe J."/>
            <person name="Martin A.F."/>
        </authorList>
    </citation>
    <scope>NUCLEOTIDE SEQUENCE</scope>
    <source>
        <strain evidence="1">BPL698</strain>
    </source>
</reference>
<evidence type="ECO:0000313" key="2">
    <source>
        <dbReference type="Proteomes" id="UP001207468"/>
    </source>
</evidence>
<dbReference type="EMBL" id="JAGFNK010000020">
    <property type="protein sequence ID" value="KAI9511558.1"/>
    <property type="molecule type" value="Genomic_DNA"/>
</dbReference>
<accession>A0ACC0UIU9</accession>
<proteinExistence type="predicted"/>
<organism evidence="1 2">
    <name type="scientific">Russula earlei</name>
    <dbReference type="NCBI Taxonomy" id="71964"/>
    <lineage>
        <taxon>Eukaryota</taxon>
        <taxon>Fungi</taxon>
        <taxon>Dikarya</taxon>
        <taxon>Basidiomycota</taxon>
        <taxon>Agaricomycotina</taxon>
        <taxon>Agaricomycetes</taxon>
        <taxon>Russulales</taxon>
        <taxon>Russulaceae</taxon>
        <taxon>Russula</taxon>
    </lineage>
</organism>